<dbReference type="EMBL" id="JAACJK010000063">
    <property type="protein sequence ID" value="KAF5335412.1"/>
    <property type="molecule type" value="Genomic_DNA"/>
</dbReference>
<gene>
    <name evidence="1" type="ORF">D9611_011695</name>
</gene>
<proteinExistence type="predicted"/>
<reference evidence="1 2" key="1">
    <citation type="journal article" date="2020" name="ISME J.">
        <title>Uncovering the hidden diversity of litter-decomposition mechanisms in mushroom-forming fungi.</title>
        <authorList>
            <person name="Floudas D."/>
            <person name="Bentzer J."/>
            <person name="Ahren D."/>
            <person name="Johansson T."/>
            <person name="Persson P."/>
            <person name="Tunlid A."/>
        </authorList>
    </citation>
    <scope>NUCLEOTIDE SEQUENCE [LARGE SCALE GENOMIC DNA]</scope>
    <source>
        <strain evidence="1 2">CBS 175.51</strain>
    </source>
</reference>
<organism evidence="1 2">
    <name type="scientific">Ephemerocybe angulata</name>
    <dbReference type="NCBI Taxonomy" id="980116"/>
    <lineage>
        <taxon>Eukaryota</taxon>
        <taxon>Fungi</taxon>
        <taxon>Dikarya</taxon>
        <taxon>Basidiomycota</taxon>
        <taxon>Agaricomycotina</taxon>
        <taxon>Agaricomycetes</taxon>
        <taxon>Agaricomycetidae</taxon>
        <taxon>Agaricales</taxon>
        <taxon>Agaricineae</taxon>
        <taxon>Psathyrellaceae</taxon>
        <taxon>Ephemerocybe</taxon>
    </lineage>
</organism>
<accession>A0A8H5FG83</accession>
<comment type="caution">
    <text evidence="1">The sequence shown here is derived from an EMBL/GenBank/DDBJ whole genome shotgun (WGS) entry which is preliminary data.</text>
</comment>
<evidence type="ECO:0000313" key="2">
    <source>
        <dbReference type="Proteomes" id="UP000541558"/>
    </source>
</evidence>
<keyword evidence="2" id="KW-1185">Reference proteome</keyword>
<name>A0A8H5FG83_9AGAR</name>
<evidence type="ECO:0000313" key="1">
    <source>
        <dbReference type="EMBL" id="KAF5335412.1"/>
    </source>
</evidence>
<dbReference type="OrthoDB" id="3217549at2759"/>
<dbReference type="Proteomes" id="UP000541558">
    <property type="component" value="Unassembled WGS sequence"/>
</dbReference>
<sequence length="191" mass="21978">MHTNHVERYVRRPITDVYMALEDFLARSRCQLFSFKIRDEREGAKFERRVSPILRHCALRDLVELSLGSPVGKKTLELLVRSPTNDSLLQGLKRIDIQALALGEKVPVASVTEMAASRSCDSRPAFNLAFLTVGFLSRTKLIHEMKTWNVRLAEKGNLELEKVFYLATNAECTRRLKGEFLYRDFSMIQGW</sequence>
<dbReference type="AlphaFoldDB" id="A0A8H5FG83"/>
<protein>
    <submittedName>
        <fullName evidence="1">Uncharacterized protein</fullName>
    </submittedName>
</protein>